<evidence type="ECO:0000313" key="2">
    <source>
        <dbReference type="Proteomes" id="UP001497700"/>
    </source>
</evidence>
<gene>
    <name evidence="1" type="ORF">F4820DRAFT_423553</name>
</gene>
<keyword evidence="2" id="KW-1185">Reference proteome</keyword>
<comment type="caution">
    <text evidence="1">The sequence shown here is derived from an EMBL/GenBank/DDBJ whole genome shotgun (WGS) entry which is preliminary data.</text>
</comment>
<reference evidence="1 2" key="1">
    <citation type="journal article" date="2022" name="New Phytol.">
        <title>Ecological generalism drives hyperdiversity of secondary metabolite gene clusters in xylarialean endophytes.</title>
        <authorList>
            <person name="Franco M.E.E."/>
            <person name="Wisecaver J.H."/>
            <person name="Arnold A.E."/>
            <person name="Ju Y.M."/>
            <person name="Slot J.C."/>
            <person name="Ahrendt S."/>
            <person name="Moore L.P."/>
            <person name="Eastman K.E."/>
            <person name="Scott K."/>
            <person name="Konkel Z."/>
            <person name="Mondo S.J."/>
            <person name="Kuo A."/>
            <person name="Hayes R.D."/>
            <person name="Haridas S."/>
            <person name="Andreopoulos B."/>
            <person name="Riley R."/>
            <person name="LaButti K."/>
            <person name="Pangilinan J."/>
            <person name="Lipzen A."/>
            <person name="Amirebrahimi M."/>
            <person name="Yan J."/>
            <person name="Adam C."/>
            <person name="Keymanesh K."/>
            <person name="Ng V."/>
            <person name="Louie K."/>
            <person name="Northen T."/>
            <person name="Drula E."/>
            <person name="Henrissat B."/>
            <person name="Hsieh H.M."/>
            <person name="Youens-Clark K."/>
            <person name="Lutzoni F."/>
            <person name="Miadlikowska J."/>
            <person name="Eastwood D.C."/>
            <person name="Hamelin R.C."/>
            <person name="Grigoriev I.V."/>
            <person name="U'Ren J.M."/>
        </authorList>
    </citation>
    <scope>NUCLEOTIDE SEQUENCE [LARGE SCALE GENOMIC DNA]</scope>
    <source>
        <strain evidence="1 2">CBS 119005</strain>
    </source>
</reference>
<proteinExistence type="predicted"/>
<dbReference type="EMBL" id="MU393486">
    <property type="protein sequence ID" value="KAI4864436.1"/>
    <property type="molecule type" value="Genomic_DNA"/>
</dbReference>
<name>A0ACB9YYY0_9PEZI</name>
<organism evidence="1 2">
    <name type="scientific">Hypoxylon rubiginosum</name>
    <dbReference type="NCBI Taxonomy" id="110542"/>
    <lineage>
        <taxon>Eukaryota</taxon>
        <taxon>Fungi</taxon>
        <taxon>Dikarya</taxon>
        <taxon>Ascomycota</taxon>
        <taxon>Pezizomycotina</taxon>
        <taxon>Sordariomycetes</taxon>
        <taxon>Xylariomycetidae</taxon>
        <taxon>Xylariales</taxon>
        <taxon>Hypoxylaceae</taxon>
        <taxon>Hypoxylon</taxon>
    </lineage>
</organism>
<dbReference type="Proteomes" id="UP001497700">
    <property type="component" value="Unassembled WGS sequence"/>
</dbReference>
<evidence type="ECO:0000313" key="1">
    <source>
        <dbReference type="EMBL" id="KAI4864436.1"/>
    </source>
</evidence>
<sequence length="583" mass="62471">MVSASRTLAIGNAVATVHAATFADYCTTDYAASVLPVQDLGLGIAIDAESVSAALTVNKSVSSQWYESAVIDYCNVTFAYSHNGLANDIVHVSYLVPPPEKFTNRYVSTGGGGLAINSGASSSPTGIIVGAVSGITDGGFGNFNTQYDGVFLLGKGTVNWQATYMFGYQAHHELATLGKQFTRNFFNVSQDNKVYSYYQGCSEGGREGWSQIQRFASQFDGLVTGAPAFRFSQLQTNHLSGGVIEQALGYYPPPCELEKIVNLTIAACDGLDGKIDGVISRSDLCKLNFDYRSTIGEPYYCAASSGGFPGGPPSLLRRQFPGGGSTPEQSGTVTAEGVAVASAFTNGLIDSEGKRIYLNPQPGSSFADATNHYNADTAAWEPSLSGLGGQWVARFLNLEDKDSLDSLENVTADTLRDWMALGEQKYYDSLQTTWPDLGPFRSAGGKVIHVHGEADSSIPAGSSVHYYESVRNAMYGGLDYDEGISAMDEFYRFYVVPGGSHCGSNRAQPAGGWPATTLQTVIEWTENGIAPDTLENAGDITTLCKWPLRPLWSGNGASFNCVSDSASTESWKYTFDAFRYPVY</sequence>
<protein>
    <submittedName>
        <fullName evidence="1">Feruloyl esterase-like protein B</fullName>
    </submittedName>
</protein>
<accession>A0ACB9YYY0</accession>